<keyword evidence="3 7" id="KW-0812">Transmembrane</keyword>
<keyword evidence="4" id="KW-0378">Hydrolase</keyword>
<evidence type="ECO:0000256" key="1">
    <source>
        <dbReference type="ARBA" id="ARBA00004141"/>
    </source>
</evidence>
<protein>
    <submittedName>
        <fullName evidence="9">Membrane associated serine protease, rhomboid family</fullName>
    </submittedName>
</protein>
<keyword evidence="6 7" id="KW-0472">Membrane</keyword>
<reference evidence="9 10" key="1">
    <citation type="submission" date="2016-11" db="EMBL/GenBank/DDBJ databases">
        <authorList>
            <person name="Jaros S."/>
            <person name="Januszkiewicz K."/>
            <person name="Wedrychowicz H."/>
        </authorList>
    </citation>
    <scope>NUCLEOTIDE SEQUENCE [LARGE SCALE GENOMIC DNA]</scope>
    <source>
        <strain evidence="9 10">DSM 15930</strain>
    </source>
</reference>
<dbReference type="InterPro" id="IPR035952">
    <property type="entry name" value="Rhomboid-like_sf"/>
</dbReference>
<dbReference type="InterPro" id="IPR022764">
    <property type="entry name" value="Peptidase_S54_rhomboid_dom"/>
</dbReference>
<dbReference type="STRING" id="1120996.SAMN02746066_01976"/>
<gene>
    <name evidence="9" type="ORF">SAMN02746066_01976</name>
</gene>
<dbReference type="InterPro" id="IPR050925">
    <property type="entry name" value="Rhomboid_protease_S54"/>
</dbReference>
<feature type="transmembrane region" description="Helical" evidence="7">
    <location>
        <begin position="150"/>
        <end position="174"/>
    </location>
</feature>
<feature type="domain" description="Peptidase S54 rhomboid" evidence="8">
    <location>
        <begin position="201"/>
        <end position="339"/>
    </location>
</feature>
<dbReference type="PANTHER" id="PTHR43731:SF14">
    <property type="entry name" value="PRESENILIN-ASSOCIATED RHOMBOID-LIKE PROTEIN, MITOCHONDRIAL"/>
    <property type="match status" value="1"/>
</dbReference>
<evidence type="ECO:0000256" key="4">
    <source>
        <dbReference type="ARBA" id="ARBA00022801"/>
    </source>
</evidence>
<evidence type="ECO:0000313" key="9">
    <source>
        <dbReference type="EMBL" id="SHM44720.1"/>
    </source>
</evidence>
<feature type="transmembrane region" description="Helical" evidence="7">
    <location>
        <begin position="303"/>
        <end position="320"/>
    </location>
</feature>
<organism evidence="9 10">
    <name type="scientific">Anaerosporobacter mobilis DSM 15930</name>
    <dbReference type="NCBI Taxonomy" id="1120996"/>
    <lineage>
        <taxon>Bacteria</taxon>
        <taxon>Bacillati</taxon>
        <taxon>Bacillota</taxon>
        <taxon>Clostridia</taxon>
        <taxon>Lachnospirales</taxon>
        <taxon>Lachnospiraceae</taxon>
        <taxon>Anaerosporobacter</taxon>
    </lineage>
</organism>
<evidence type="ECO:0000313" key="10">
    <source>
        <dbReference type="Proteomes" id="UP000184038"/>
    </source>
</evidence>
<dbReference type="RefSeq" id="WP_073286879.1">
    <property type="nucleotide sequence ID" value="NZ_FRCP01000010.1"/>
</dbReference>
<evidence type="ECO:0000256" key="3">
    <source>
        <dbReference type="ARBA" id="ARBA00022692"/>
    </source>
</evidence>
<dbReference type="Gene3D" id="1.20.1540.10">
    <property type="entry name" value="Rhomboid-like"/>
    <property type="match status" value="1"/>
</dbReference>
<accession>A0A1M7IVE7</accession>
<evidence type="ECO:0000259" key="8">
    <source>
        <dbReference type="Pfam" id="PF01694"/>
    </source>
</evidence>
<comment type="similarity">
    <text evidence="2">Belongs to the peptidase S54 family.</text>
</comment>
<keyword evidence="5 7" id="KW-1133">Transmembrane helix</keyword>
<dbReference type="GO" id="GO:0016020">
    <property type="term" value="C:membrane"/>
    <property type="evidence" value="ECO:0007669"/>
    <property type="project" value="UniProtKB-SubCell"/>
</dbReference>
<dbReference type="Pfam" id="PF01694">
    <property type="entry name" value="Rhomboid"/>
    <property type="match status" value="1"/>
</dbReference>
<name>A0A1M7IVE7_9FIRM</name>
<feature type="transmembrane region" description="Helical" evidence="7">
    <location>
        <begin position="242"/>
        <end position="263"/>
    </location>
</feature>
<feature type="transmembrane region" description="Helical" evidence="7">
    <location>
        <begin position="326"/>
        <end position="343"/>
    </location>
</feature>
<proteinExistence type="inferred from homology"/>
<dbReference type="SUPFAM" id="SSF144091">
    <property type="entry name" value="Rhomboid-like"/>
    <property type="match status" value="1"/>
</dbReference>
<feature type="transmembrane region" description="Helical" evidence="7">
    <location>
        <begin position="210"/>
        <end position="230"/>
    </location>
</feature>
<keyword evidence="9" id="KW-0645">Protease</keyword>
<evidence type="ECO:0000256" key="2">
    <source>
        <dbReference type="ARBA" id="ARBA00009045"/>
    </source>
</evidence>
<evidence type="ECO:0000256" key="6">
    <source>
        <dbReference type="ARBA" id="ARBA00023136"/>
    </source>
</evidence>
<dbReference type="GO" id="GO:0004252">
    <property type="term" value="F:serine-type endopeptidase activity"/>
    <property type="evidence" value="ECO:0007669"/>
    <property type="project" value="InterPro"/>
</dbReference>
<dbReference type="GO" id="GO:0006508">
    <property type="term" value="P:proteolysis"/>
    <property type="evidence" value="ECO:0007669"/>
    <property type="project" value="UniProtKB-KW"/>
</dbReference>
<dbReference type="EMBL" id="FRCP01000010">
    <property type="protein sequence ID" value="SHM44720.1"/>
    <property type="molecule type" value="Genomic_DNA"/>
</dbReference>
<dbReference type="Proteomes" id="UP000184038">
    <property type="component" value="Unassembled WGS sequence"/>
</dbReference>
<feature type="transmembrane region" description="Helical" evidence="7">
    <location>
        <begin position="269"/>
        <end position="291"/>
    </location>
</feature>
<evidence type="ECO:0000256" key="5">
    <source>
        <dbReference type="ARBA" id="ARBA00022989"/>
    </source>
</evidence>
<dbReference type="AlphaFoldDB" id="A0A1M7IVE7"/>
<evidence type="ECO:0000256" key="7">
    <source>
        <dbReference type="SAM" id="Phobius"/>
    </source>
</evidence>
<dbReference type="OrthoDB" id="9813074at2"/>
<keyword evidence="10" id="KW-1185">Reference proteome</keyword>
<dbReference type="PANTHER" id="PTHR43731">
    <property type="entry name" value="RHOMBOID PROTEASE"/>
    <property type="match status" value="1"/>
</dbReference>
<sequence>MISALIREFRKNNYEEIEVNNHNSAIFYQVKDEGIYIVSLFECVNNNDQSEKTLEYYNNRMSQMKWSFINQGYRNIKVLHVIISEDISEAREFIKDSDTYWIVNASTNQLVIFENQKPVFLDARESIERVLGLEDDTYDLKSKGNRVPKLIAYISPIAITCSILLINIIIFLIMDLSFDWSIYNAFVEQGGISYDTIVKDHQFYRFLTHMFIHADMDHLFGNMIVLFFIGSQVEKRLGKYRYLILYFIGGFVAAITSLGYNRIQDSSTLSIGASGAIFAVVGAMVAIVIFNKREFEEIGIRQLLFFVVISIINGMNAQGIDNAAHVGGLLAGLILGQVLYFGATNKKKGGKYES</sequence>
<comment type="subcellular location">
    <subcellularLocation>
        <location evidence="1">Membrane</location>
        <topology evidence="1">Multi-pass membrane protein</topology>
    </subcellularLocation>
</comment>